<dbReference type="Proteomes" id="UP000005240">
    <property type="component" value="Unassembled WGS sequence"/>
</dbReference>
<name>A0A0C4F4C0_PUCT1</name>
<dbReference type="Gene3D" id="3.90.280.10">
    <property type="entry name" value="PEBP-like"/>
    <property type="match status" value="1"/>
</dbReference>
<dbReference type="PANTHER" id="PTHR11362">
    <property type="entry name" value="PHOSPHATIDYLETHANOLAMINE-BINDING PROTEIN"/>
    <property type="match status" value="1"/>
</dbReference>
<protein>
    <recommendedName>
        <fullName evidence="5">Phosphatidylethanolamine-binding protein</fullName>
    </recommendedName>
</protein>
<accession>A0A0C4F4C0</accession>
<proteinExistence type="predicted"/>
<keyword evidence="4" id="KW-1185">Reference proteome</keyword>
<dbReference type="InterPro" id="IPR035810">
    <property type="entry name" value="PEBP_euk"/>
</dbReference>
<evidence type="ECO:0008006" key="5">
    <source>
        <dbReference type="Google" id="ProtNLM"/>
    </source>
</evidence>
<reference evidence="3 4" key="3">
    <citation type="journal article" date="2017" name="G3 (Bethesda)">
        <title>Comparative analysis highlights variable genome content of wheat rusts and divergence of the mating loci.</title>
        <authorList>
            <person name="Cuomo C.A."/>
            <person name="Bakkeren G."/>
            <person name="Khalil H.B."/>
            <person name="Panwar V."/>
            <person name="Joly D."/>
            <person name="Linning R."/>
            <person name="Sakthikumar S."/>
            <person name="Song X."/>
            <person name="Adiconis X."/>
            <person name="Fan L."/>
            <person name="Goldberg J.M."/>
            <person name="Levin J.Z."/>
            <person name="Young S."/>
            <person name="Zeng Q."/>
            <person name="Anikster Y."/>
            <person name="Bruce M."/>
            <person name="Wang M."/>
            <person name="Yin C."/>
            <person name="McCallum B."/>
            <person name="Szabo L.J."/>
            <person name="Hulbert S."/>
            <person name="Chen X."/>
            <person name="Fellers J.P."/>
        </authorList>
    </citation>
    <scope>NUCLEOTIDE SEQUENCE</scope>
    <source>
        <strain evidence="4">Isolate 1-1 / race 1 (BBBD)</strain>
        <strain evidence="3">isolate 1-1 / race 1 (BBBD)</strain>
    </source>
</reference>
<dbReference type="EMBL" id="ADAS02000109">
    <property type="protein sequence ID" value="OAV90073.1"/>
    <property type="molecule type" value="Genomic_DNA"/>
</dbReference>
<evidence type="ECO:0000313" key="4">
    <source>
        <dbReference type="Proteomes" id="UP000005240"/>
    </source>
</evidence>
<reference evidence="2" key="2">
    <citation type="submission" date="2016-05" db="EMBL/GenBank/DDBJ databases">
        <title>Comparative analysis highlights variable genome content of wheat rusts and divergence of the mating loci.</title>
        <authorList>
            <person name="Cuomo C.A."/>
            <person name="Bakkeren G."/>
            <person name="Szabo L."/>
            <person name="Khalil H."/>
            <person name="Joly D."/>
            <person name="Goldberg J."/>
            <person name="Young S."/>
            <person name="Zeng Q."/>
            <person name="Fellers J."/>
        </authorList>
    </citation>
    <scope>NUCLEOTIDE SEQUENCE [LARGE SCALE GENOMIC DNA]</scope>
    <source>
        <strain evidence="2">1-1 BBBD Race 1</strain>
    </source>
</reference>
<feature type="signal peptide" evidence="1">
    <location>
        <begin position="1"/>
        <end position="20"/>
    </location>
</feature>
<dbReference type="EnsemblFungi" id="PTTG_07960-t43_1">
    <property type="protein sequence ID" value="PTTG_07960-t43_1-p1"/>
    <property type="gene ID" value="PTTG_07960"/>
</dbReference>
<evidence type="ECO:0000256" key="1">
    <source>
        <dbReference type="SAM" id="SignalP"/>
    </source>
</evidence>
<evidence type="ECO:0000313" key="2">
    <source>
        <dbReference type="EMBL" id="OAV90073.1"/>
    </source>
</evidence>
<sequence>MQIFRPAMVLAVCLLNPASAKSSHRRRDVCDVQNNDAALDACGMKKAFGGSTVYPELLANFSPKGALYVRYDNVVVGGAQQLAPNRVSAKPSLSMHFIQGPQSMSSKKFAALGIDYQPDGKLTKLFWLQPEMQVDRNTGAMTSTAAPIIPYKPPTPPQGTGTHEYVVLVFEEAGAGLSAFLAQNPHLKALLSGSFNLEDMLAHTQLRNSLVAGSFFKSTHQ</sequence>
<gene>
    <name evidence="2" type="ORF">PTTG_07960</name>
</gene>
<dbReference type="OrthoDB" id="2506647at2759"/>
<reference evidence="3" key="4">
    <citation type="submission" date="2025-05" db="UniProtKB">
        <authorList>
            <consortium name="EnsemblFungi"/>
        </authorList>
    </citation>
    <scope>IDENTIFICATION</scope>
    <source>
        <strain evidence="3">isolate 1-1 / race 1 (BBBD)</strain>
    </source>
</reference>
<feature type="chain" id="PRO_5009386245" description="Phosphatidylethanolamine-binding protein" evidence="1">
    <location>
        <begin position="21"/>
        <end position="221"/>
    </location>
</feature>
<dbReference type="PANTHER" id="PTHR11362:SF82">
    <property type="entry name" value="PHOSPHATIDYLETHANOLAMINE-BINDING PROTEIN 4"/>
    <property type="match status" value="1"/>
</dbReference>
<organism evidence="2">
    <name type="scientific">Puccinia triticina (isolate 1-1 / race 1 (BBBD))</name>
    <name type="common">Brown leaf rust fungus</name>
    <dbReference type="NCBI Taxonomy" id="630390"/>
    <lineage>
        <taxon>Eukaryota</taxon>
        <taxon>Fungi</taxon>
        <taxon>Dikarya</taxon>
        <taxon>Basidiomycota</taxon>
        <taxon>Pucciniomycotina</taxon>
        <taxon>Pucciniomycetes</taxon>
        <taxon>Pucciniales</taxon>
        <taxon>Pucciniaceae</taxon>
        <taxon>Puccinia</taxon>
    </lineage>
</organism>
<dbReference type="SUPFAM" id="SSF49777">
    <property type="entry name" value="PEBP-like"/>
    <property type="match status" value="1"/>
</dbReference>
<dbReference type="AlphaFoldDB" id="A0A0C4F4C0"/>
<dbReference type="InterPro" id="IPR008914">
    <property type="entry name" value="PEBP"/>
</dbReference>
<dbReference type="OMA" id="FFKSTHQ"/>
<dbReference type="VEuPathDB" id="FungiDB:PTTG_07960"/>
<evidence type="ECO:0000313" key="3">
    <source>
        <dbReference type="EnsemblFungi" id="PTTG_07960-t43_1-p1"/>
    </source>
</evidence>
<reference evidence="2" key="1">
    <citation type="submission" date="2009-11" db="EMBL/GenBank/DDBJ databases">
        <authorList>
            <consortium name="The Broad Institute Genome Sequencing Platform"/>
            <person name="Ward D."/>
            <person name="Feldgarden M."/>
            <person name="Earl A."/>
            <person name="Young S.K."/>
            <person name="Zeng Q."/>
            <person name="Koehrsen M."/>
            <person name="Alvarado L."/>
            <person name="Berlin A."/>
            <person name="Bochicchio J."/>
            <person name="Borenstein D."/>
            <person name="Chapman S.B."/>
            <person name="Chen Z."/>
            <person name="Engels R."/>
            <person name="Freedman E."/>
            <person name="Gellesch M."/>
            <person name="Goldberg J."/>
            <person name="Griggs A."/>
            <person name="Gujja S."/>
            <person name="Heilman E."/>
            <person name="Heiman D."/>
            <person name="Hepburn T."/>
            <person name="Howarth C."/>
            <person name="Jen D."/>
            <person name="Larson L."/>
            <person name="Lewis B."/>
            <person name="Mehta T."/>
            <person name="Park D."/>
            <person name="Pearson M."/>
            <person name="Roberts A."/>
            <person name="Saif S."/>
            <person name="Shea T."/>
            <person name="Shenoy N."/>
            <person name="Sisk P."/>
            <person name="Stolte C."/>
            <person name="Sykes S."/>
            <person name="Thomson T."/>
            <person name="Walk T."/>
            <person name="White J."/>
            <person name="Yandava C."/>
            <person name="Izard J."/>
            <person name="Baranova O.V."/>
            <person name="Blanton J.M."/>
            <person name="Tanner A.C."/>
            <person name="Dewhirst F.E."/>
            <person name="Haas B."/>
            <person name="Nusbaum C."/>
            <person name="Birren B."/>
        </authorList>
    </citation>
    <scope>NUCLEOTIDE SEQUENCE [LARGE SCALE GENOMIC DNA]</scope>
    <source>
        <strain evidence="2">1-1 BBBD Race 1</strain>
    </source>
</reference>
<dbReference type="Pfam" id="PF01161">
    <property type="entry name" value="PBP"/>
    <property type="match status" value="1"/>
</dbReference>
<keyword evidence="1" id="KW-0732">Signal</keyword>
<dbReference type="InterPro" id="IPR036610">
    <property type="entry name" value="PEBP-like_sf"/>
</dbReference>